<organism evidence="4 5">
    <name type="scientific">Xylaria bambusicola</name>
    <dbReference type="NCBI Taxonomy" id="326684"/>
    <lineage>
        <taxon>Eukaryota</taxon>
        <taxon>Fungi</taxon>
        <taxon>Dikarya</taxon>
        <taxon>Ascomycota</taxon>
        <taxon>Pezizomycotina</taxon>
        <taxon>Sordariomycetes</taxon>
        <taxon>Xylariomycetidae</taxon>
        <taxon>Xylariales</taxon>
        <taxon>Xylariaceae</taxon>
        <taxon>Xylaria</taxon>
    </lineage>
</organism>
<dbReference type="PANTHER" id="PTHR33099:SF7">
    <property type="entry name" value="MYND-TYPE DOMAIN-CONTAINING PROTEIN"/>
    <property type="match status" value="1"/>
</dbReference>
<dbReference type="PANTHER" id="PTHR33099">
    <property type="entry name" value="FE2OG DIOXYGENASE DOMAIN-CONTAINING PROTEIN"/>
    <property type="match status" value="1"/>
</dbReference>
<name>A0AAN7UBZ3_9PEZI</name>
<dbReference type="EMBL" id="JAWHQM010000011">
    <property type="protein sequence ID" value="KAK5629470.1"/>
    <property type="molecule type" value="Genomic_DNA"/>
</dbReference>
<evidence type="ECO:0000259" key="3">
    <source>
        <dbReference type="PROSITE" id="PS51471"/>
    </source>
</evidence>
<reference evidence="4 5" key="1">
    <citation type="submission" date="2023-10" db="EMBL/GenBank/DDBJ databases">
        <title>Draft genome sequence of Xylaria bambusicola isolate GMP-LS, the root and basal stem rot pathogen of sugarcane in Indonesia.</title>
        <authorList>
            <person name="Selvaraj P."/>
            <person name="Muralishankar V."/>
            <person name="Muruganantham S."/>
            <person name="Sp S."/>
            <person name="Haryani S."/>
            <person name="Lau K.J.X."/>
            <person name="Naqvi N.I."/>
        </authorList>
    </citation>
    <scope>NUCLEOTIDE SEQUENCE [LARGE SCALE GENOMIC DNA]</scope>
    <source>
        <strain evidence="4">GMP-LS</strain>
    </source>
</reference>
<dbReference type="AlphaFoldDB" id="A0AAN7UBZ3"/>
<dbReference type="Gene3D" id="2.60.120.620">
    <property type="entry name" value="q2cbj1_9rhob like domain"/>
    <property type="match status" value="1"/>
</dbReference>
<dbReference type="GO" id="GO:0016491">
    <property type="term" value="F:oxidoreductase activity"/>
    <property type="evidence" value="ECO:0007669"/>
    <property type="project" value="UniProtKB-KW"/>
</dbReference>
<evidence type="ECO:0000313" key="4">
    <source>
        <dbReference type="EMBL" id="KAK5629470.1"/>
    </source>
</evidence>
<keyword evidence="1" id="KW-0479">Metal-binding</keyword>
<dbReference type="GO" id="GO:0046872">
    <property type="term" value="F:metal ion binding"/>
    <property type="evidence" value="ECO:0007669"/>
    <property type="project" value="UniProtKB-KW"/>
</dbReference>
<proteinExistence type="inferred from homology"/>
<gene>
    <name evidence="4" type="ORF">RRF57_005185</name>
</gene>
<dbReference type="PROSITE" id="PS51471">
    <property type="entry name" value="FE2OG_OXY"/>
    <property type="match status" value="1"/>
</dbReference>
<keyword evidence="5" id="KW-1185">Reference proteome</keyword>
<keyword evidence="1" id="KW-0408">Iron</keyword>
<comment type="similarity">
    <text evidence="1">Belongs to the iron/ascorbate-dependent oxidoreductase family.</text>
</comment>
<keyword evidence="1" id="KW-0560">Oxidoreductase</keyword>
<dbReference type="Proteomes" id="UP001305414">
    <property type="component" value="Unassembled WGS sequence"/>
</dbReference>
<sequence>MRHVMVQHDLTMSNVDPVASALISQIRDSLNSTYKDFAFTCGGSIPIANQESSSNQSSSSASKTASQSESDSGNPQDVRLLPSPLITLRWDPQDPSTPASQCKLTFPSSDGQRAALMGLLRDMHPATFGVKGEEVYDESYRKASKLDTSRFSSSFNPYELGIVDAVAQLLLPNLKENRPKWKRGVRAELYKLNVYSGPSGHFRAHVDTPRSIDQFGSLVVCLPVAHTGGQLRVHPEGREDVIFDWGASEEDIGESPAIEWAAFYSDCAHEVLEVTSGHRITLTYNLYATYGGGAVTSLSSPVDMAHLSLYENLSSLTKHLESSKAEFLLQSGRFIGFHTAYRYPHTTNLACLPYTLKGLDEARRLRKLHRQEALVYPNAGLVESEADIMLWWSRHHGKPKLSFDQVKWLNEADEKKRSFADGYGNEPELEFMYCTCAIIAEVPYIQGSQGSKADIEVGVTEATESATTRPVKEGEEAA</sequence>
<protein>
    <recommendedName>
        <fullName evidence="3">Fe2OG dioxygenase domain-containing protein</fullName>
    </recommendedName>
</protein>
<feature type="compositionally biased region" description="Low complexity" evidence="2">
    <location>
        <begin position="48"/>
        <end position="72"/>
    </location>
</feature>
<evidence type="ECO:0000256" key="1">
    <source>
        <dbReference type="RuleBase" id="RU003682"/>
    </source>
</evidence>
<dbReference type="InterPro" id="IPR005123">
    <property type="entry name" value="Oxoglu/Fe-dep_dioxygenase_dom"/>
</dbReference>
<accession>A0AAN7UBZ3</accession>
<evidence type="ECO:0000256" key="2">
    <source>
        <dbReference type="SAM" id="MobiDB-lite"/>
    </source>
</evidence>
<feature type="region of interest" description="Disordered" evidence="2">
    <location>
        <begin position="48"/>
        <end position="78"/>
    </location>
</feature>
<evidence type="ECO:0000313" key="5">
    <source>
        <dbReference type="Proteomes" id="UP001305414"/>
    </source>
</evidence>
<feature type="domain" description="Fe2OG dioxygenase" evidence="3">
    <location>
        <begin position="186"/>
        <end position="288"/>
    </location>
</feature>
<comment type="caution">
    <text evidence="4">The sequence shown here is derived from an EMBL/GenBank/DDBJ whole genome shotgun (WGS) entry which is preliminary data.</text>
</comment>